<comment type="caution">
    <text evidence="9">The sequence shown here is derived from an EMBL/GenBank/DDBJ whole genome shotgun (WGS) entry which is preliminary data.</text>
</comment>
<evidence type="ECO:0000256" key="5">
    <source>
        <dbReference type="ARBA" id="ARBA00023237"/>
    </source>
</evidence>
<dbReference type="PROSITE" id="PS51257">
    <property type="entry name" value="PROKAR_LIPOPROTEIN"/>
    <property type="match status" value="1"/>
</dbReference>
<dbReference type="InterPro" id="IPR012944">
    <property type="entry name" value="SusD_RagB_dom"/>
</dbReference>
<gene>
    <name evidence="9" type="ORF">ACU52_01790</name>
</gene>
<dbReference type="EMBL" id="LFQU01000002">
    <property type="protein sequence ID" value="KOO69424.1"/>
    <property type="molecule type" value="Genomic_DNA"/>
</dbReference>
<dbReference type="OrthoDB" id="9792139at2"/>
<dbReference type="InterPro" id="IPR033985">
    <property type="entry name" value="SusD-like_N"/>
</dbReference>
<reference evidence="9 10" key="1">
    <citation type="submission" date="2015-06" db="EMBL/GenBank/DDBJ databases">
        <title>Prevotella sp. 109, sp. nov., a novel member of the family Prevotellaceae isolated from human faeces.</title>
        <authorList>
            <person name="Shkoporov A.N."/>
            <person name="Chaplin A.V."/>
            <person name="Kafarskaia L.I."/>
            <person name="Efimov B.A."/>
        </authorList>
    </citation>
    <scope>NUCLEOTIDE SEQUENCE [LARGE SCALE GENOMIC DNA]</scope>
    <source>
        <strain evidence="9 10">109</strain>
    </source>
</reference>
<dbReference type="Gene3D" id="1.25.40.390">
    <property type="match status" value="1"/>
</dbReference>
<evidence type="ECO:0000256" key="4">
    <source>
        <dbReference type="ARBA" id="ARBA00023136"/>
    </source>
</evidence>
<evidence type="ECO:0000259" key="8">
    <source>
        <dbReference type="Pfam" id="PF14322"/>
    </source>
</evidence>
<feature type="signal peptide" evidence="6">
    <location>
        <begin position="1"/>
        <end position="21"/>
    </location>
</feature>
<dbReference type="SUPFAM" id="SSF48452">
    <property type="entry name" value="TPR-like"/>
    <property type="match status" value="1"/>
</dbReference>
<name>A0A8E1URX5_9BACT</name>
<dbReference type="RefSeq" id="WP_021854449.1">
    <property type="nucleotide sequence ID" value="NZ_DAWBWQ010000111.1"/>
</dbReference>
<proteinExistence type="inferred from homology"/>
<evidence type="ECO:0000256" key="3">
    <source>
        <dbReference type="ARBA" id="ARBA00022729"/>
    </source>
</evidence>
<evidence type="ECO:0000256" key="2">
    <source>
        <dbReference type="ARBA" id="ARBA00006275"/>
    </source>
</evidence>
<accession>A0A8E1URX5</accession>
<organism evidence="9 10">
    <name type="scientific">Xylanibacter rarus</name>
    <dbReference type="NCBI Taxonomy" id="1676614"/>
    <lineage>
        <taxon>Bacteria</taxon>
        <taxon>Pseudomonadati</taxon>
        <taxon>Bacteroidota</taxon>
        <taxon>Bacteroidia</taxon>
        <taxon>Bacteroidales</taxon>
        <taxon>Prevotellaceae</taxon>
        <taxon>Xylanibacter</taxon>
    </lineage>
</organism>
<dbReference type="Proteomes" id="UP000036951">
    <property type="component" value="Unassembled WGS sequence"/>
</dbReference>
<comment type="similarity">
    <text evidence="2">Belongs to the SusD family.</text>
</comment>
<feature type="domain" description="RagB/SusD" evidence="7">
    <location>
        <begin position="283"/>
        <end position="606"/>
    </location>
</feature>
<comment type="subcellular location">
    <subcellularLocation>
        <location evidence="1">Cell outer membrane</location>
    </subcellularLocation>
</comment>
<sequence>MKKIYSILAACVLGLTLTSCDDFLDYTPTAVVDEDKAFSDPEGMVTSAYAMLGDCWFSYPFNLFPYGDITSDDCLKGGSGPNDTGYHAMDIWTTLTSTTPGEMDELWYRLYCAVSRCNRALLSLERNGESKLGAETTRQRVAEVKFLRGHFYYKLLTVFRKIPWIDERVEDDGTQESVRNDQYTYEELFGKIISDFKVAYDVLPVKEPGQDGRANKVAAAAYLAKCYLNLAWGNGYEAGTGVDHINTNYMDSVVIYTDEVVNSDYGYLEDYGDIFLPEYKNSKESVFAVQCSDYEDDHTTYGRANWSVMLNGCWGMWSCGWDFHKPSQNLVNAFKTKDGLPMFDNYNDSVDYPINGQPTAQKWDPRLFHTVGMPSFPYKYEKEYTQTMANSRDATDYGYYTSLKEVPQRSKGETFNDSWQAFATNDYVIRYTDVMLMRAEALIELGRLSEARVIINDIRRRAANSVNKHIEYAADQCQIAEYPVSPYFDNKENARKCLRWERRLEMAMENGRFFDLRRWGVASQTLNAYFASEQNSTYSFFDHNGNVMEGAPVSYDENGNVTSAREQHYGQYYRDAHFTAGKNEFFPIPYNQLFYIPGLYTQNQNYD</sequence>
<dbReference type="GO" id="GO:0009279">
    <property type="term" value="C:cell outer membrane"/>
    <property type="evidence" value="ECO:0007669"/>
    <property type="project" value="UniProtKB-SubCell"/>
</dbReference>
<dbReference type="InterPro" id="IPR011990">
    <property type="entry name" value="TPR-like_helical_dom_sf"/>
</dbReference>
<keyword evidence="5" id="KW-0998">Cell outer membrane</keyword>
<keyword evidence="4" id="KW-0472">Membrane</keyword>
<evidence type="ECO:0000259" key="7">
    <source>
        <dbReference type="Pfam" id="PF07980"/>
    </source>
</evidence>
<keyword evidence="10" id="KW-1185">Reference proteome</keyword>
<protein>
    <submittedName>
        <fullName evidence="9">Membrane protein</fullName>
    </submittedName>
</protein>
<feature type="chain" id="PRO_5034676810" evidence="6">
    <location>
        <begin position="22"/>
        <end position="607"/>
    </location>
</feature>
<evidence type="ECO:0000313" key="10">
    <source>
        <dbReference type="Proteomes" id="UP000036951"/>
    </source>
</evidence>
<evidence type="ECO:0000313" key="9">
    <source>
        <dbReference type="EMBL" id="KOO69424.1"/>
    </source>
</evidence>
<evidence type="ECO:0000256" key="1">
    <source>
        <dbReference type="ARBA" id="ARBA00004442"/>
    </source>
</evidence>
<evidence type="ECO:0000256" key="6">
    <source>
        <dbReference type="SAM" id="SignalP"/>
    </source>
</evidence>
<dbReference type="AlphaFoldDB" id="A0A8E1URX5"/>
<feature type="domain" description="SusD-like N-terminal" evidence="8">
    <location>
        <begin position="85"/>
        <end position="228"/>
    </location>
</feature>
<dbReference type="Pfam" id="PF07980">
    <property type="entry name" value="SusD_RagB"/>
    <property type="match status" value="1"/>
</dbReference>
<keyword evidence="3 6" id="KW-0732">Signal</keyword>
<dbReference type="Pfam" id="PF14322">
    <property type="entry name" value="SusD-like_3"/>
    <property type="match status" value="1"/>
</dbReference>